<dbReference type="EMBL" id="LNTU01000038">
    <property type="protein sequence ID" value="KXF75541.1"/>
    <property type="molecule type" value="Genomic_DNA"/>
</dbReference>
<organism evidence="1 2">
    <name type="scientific">Paramesorhizobium deserti</name>
    <dbReference type="NCBI Taxonomy" id="1494590"/>
    <lineage>
        <taxon>Bacteria</taxon>
        <taxon>Pseudomonadati</taxon>
        <taxon>Pseudomonadota</taxon>
        <taxon>Alphaproteobacteria</taxon>
        <taxon>Hyphomicrobiales</taxon>
        <taxon>Phyllobacteriaceae</taxon>
        <taxon>Paramesorhizobium</taxon>
    </lineage>
</organism>
<comment type="caution">
    <text evidence="1">The sequence shown here is derived from an EMBL/GenBank/DDBJ whole genome shotgun (WGS) entry which is preliminary data.</text>
</comment>
<proteinExistence type="predicted"/>
<dbReference type="RefSeq" id="WP_068884744.1">
    <property type="nucleotide sequence ID" value="NZ_LNTU01000038.1"/>
</dbReference>
<dbReference type="PANTHER" id="PTHR40266">
    <property type="entry name" value="TOXIN HIGB-1"/>
    <property type="match status" value="1"/>
</dbReference>
<reference evidence="1 2" key="1">
    <citation type="submission" date="2015-11" db="EMBL/GenBank/DDBJ databases">
        <title>Draft genome sequence of Paramesorhizobium deserti A-3-E, a strain highly resistant to diverse beta-lactam antibiotics.</title>
        <authorList>
            <person name="Lv R."/>
            <person name="Yang X."/>
            <person name="Fang N."/>
            <person name="Guo J."/>
            <person name="Luo X."/>
            <person name="Peng F."/>
            <person name="Yang R."/>
            <person name="Cui Y."/>
            <person name="Fang C."/>
            <person name="Song Y."/>
        </authorList>
    </citation>
    <scope>NUCLEOTIDE SEQUENCE [LARGE SCALE GENOMIC DNA]</scope>
    <source>
        <strain evidence="1 2">A-3-E</strain>
    </source>
</reference>
<dbReference type="Pfam" id="PF05015">
    <property type="entry name" value="HigB-like_toxin"/>
    <property type="match status" value="1"/>
</dbReference>
<dbReference type="PANTHER" id="PTHR40266:SF2">
    <property type="entry name" value="TOXIN HIGB-1"/>
    <property type="match status" value="1"/>
</dbReference>
<dbReference type="InterPro" id="IPR007711">
    <property type="entry name" value="HigB-1"/>
</dbReference>
<dbReference type="Gene3D" id="3.30.2310.20">
    <property type="entry name" value="RelE-like"/>
    <property type="match status" value="1"/>
</dbReference>
<evidence type="ECO:0000313" key="2">
    <source>
        <dbReference type="Proteomes" id="UP000070107"/>
    </source>
</evidence>
<dbReference type="SUPFAM" id="SSF143011">
    <property type="entry name" value="RelE-like"/>
    <property type="match status" value="1"/>
</dbReference>
<accession>A0A135HQS5</accession>
<sequence>MIAGFRDEWLRAFFVDDVHSRNIPADLESRLFRKLQMIDDAATDQDLRVPPSNHFEKLKGNLEGFHSIRVNKQWRLVFRWDGNKGEASGLYLDDHSYR</sequence>
<evidence type="ECO:0000313" key="1">
    <source>
        <dbReference type="EMBL" id="KXF75541.1"/>
    </source>
</evidence>
<dbReference type="InterPro" id="IPR035093">
    <property type="entry name" value="RelE/ParE_toxin_dom_sf"/>
</dbReference>
<dbReference type="OrthoDB" id="9801102at2"/>
<gene>
    <name evidence="1" type="ORF">ATN84_20045</name>
</gene>
<protein>
    <submittedName>
        <fullName evidence="1">Plasmid maintenance system killer protein</fullName>
    </submittedName>
</protein>
<keyword evidence="2" id="KW-1185">Reference proteome</keyword>
<dbReference type="Proteomes" id="UP000070107">
    <property type="component" value="Unassembled WGS sequence"/>
</dbReference>
<name>A0A135HQS5_9HYPH</name>
<dbReference type="STRING" id="1494590.ATN84_20045"/>
<dbReference type="AlphaFoldDB" id="A0A135HQS5"/>